<reference evidence="2 3" key="1">
    <citation type="submission" date="2019-10" db="EMBL/GenBank/DDBJ databases">
        <authorList>
            <person name="Palmer J.M."/>
        </authorList>
    </citation>
    <scope>NUCLEOTIDE SEQUENCE [LARGE SCALE GENOMIC DNA]</scope>
    <source>
        <strain evidence="2 3">TWF718</strain>
    </source>
</reference>
<evidence type="ECO:0000256" key="1">
    <source>
        <dbReference type="SAM" id="MobiDB-lite"/>
    </source>
</evidence>
<sequence>MIDATIGLRLHSRNPNKPIQKLEEGFMLPKVDFFRRSPPPAMRAAPSPLGTLDTDSGGGVSLRWREGSSSLPRRLNQIRQITPATPTIDSIPTTLTTTPMMIFFCCGVTPDGDPDSPPFAREGSSDGIIVVVGTTAVVVDSRPNSSVIMRVTVTFVGTGTCVTVLVRSGSLDWEGSICEDVVVKLLKGGVVESPPASVPGDGIPSSPPDEVGAGSTGVGSNDAGSDDEDIAPSELETCRLCGLSSRSELEMSRDDKRMATSNSSKGSDAVHLMSFMVLQLKSVG</sequence>
<dbReference type="AlphaFoldDB" id="A0AAN8N4Y2"/>
<evidence type="ECO:0000313" key="2">
    <source>
        <dbReference type="EMBL" id="KAK6356606.1"/>
    </source>
</evidence>
<feature type="region of interest" description="Disordered" evidence="1">
    <location>
        <begin position="246"/>
        <end position="266"/>
    </location>
</feature>
<accession>A0AAN8N4Y2</accession>
<name>A0AAN8N4Y2_9PEZI</name>
<evidence type="ECO:0000313" key="3">
    <source>
        <dbReference type="Proteomes" id="UP001313282"/>
    </source>
</evidence>
<dbReference type="EMBL" id="JAVHNR010000001">
    <property type="protein sequence ID" value="KAK6356606.1"/>
    <property type="molecule type" value="Genomic_DNA"/>
</dbReference>
<feature type="region of interest" description="Disordered" evidence="1">
    <location>
        <begin position="194"/>
        <end position="231"/>
    </location>
</feature>
<feature type="region of interest" description="Disordered" evidence="1">
    <location>
        <begin position="40"/>
        <end position="59"/>
    </location>
</feature>
<dbReference type="Proteomes" id="UP001313282">
    <property type="component" value="Unassembled WGS sequence"/>
</dbReference>
<proteinExistence type="predicted"/>
<keyword evidence="3" id="KW-1185">Reference proteome</keyword>
<feature type="compositionally biased region" description="Basic and acidic residues" evidence="1">
    <location>
        <begin position="247"/>
        <end position="258"/>
    </location>
</feature>
<protein>
    <submittedName>
        <fullName evidence="2">Uncharacterized protein</fullName>
    </submittedName>
</protein>
<organism evidence="2 3">
    <name type="scientific">Orbilia javanica</name>
    <dbReference type="NCBI Taxonomy" id="47235"/>
    <lineage>
        <taxon>Eukaryota</taxon>
        <taxon>Fungi</taxon>
        <taxon>Dikarya</taxon>
        <taxon>Ascomycota</taxon>
        <taxon>Pezizomycotina</taxon>
        <taxon>Orbiliomycetes</taxon>
        <taxon>Orbiliales</taxon>
        <taxon>Orbiliaceae</taxon>
        <taxon>Orbilia</taxon>
    </lineage>
</organism>
<gene>
    <name evidence="2" type="ORF">TWF718_000954</name>
</gene>
<comment type="caution">
    <text evidence="2">The sequence shown here is derived from an EMBL/GenBank/DDBJ whole genome shotgun (WGS) entry which is preliminary data.</text>
</comment>